<proteinExistence type="predicted"/>
<dbReference type="AlphaFoldDB" id="A0A1G9MN65"/>
<dbReference type="EMBL" id="FNFB01000028">
    <property type="protein sequence ID" value="SDL75726.1"/>
    <property type="molecule type" value="Genomic_DNA"/>
</dbReference>
<evidence type="ECO:0000313" key="2">
    <source>
        <dbReference type="Proteomes" id="UP000198683"/>
    </source>
</evidence>
<accession>A0A1G9MN65</accession>
<reference evidence="1 2" key="1">
    <citation type="submission" date="2016-10" db="EMBL/GenBank/DDBJ databases">
        <authorList>
            <person name="de Groot N.N."/>
        </authorList>
    </citation>
    <scope>NUCLEOTIDE SEQUENCE [LARGE SCALE GENOMIC DNA]</scope>
    <source>
        <strain evidence="1 2">CGMCC 4.5681</strain>
    </source>
</reference>
<protein>
    <submittedName>
        <fullName evidence="1">Uncharacterized protein</fullName>
    </submittedName>
</protein>
<keyword evidence="2" id="KW-1185">Reference proteome</keyword>
<name>A0A1G9MN65_9ACTN</name>
<evidence type="ECO:0000313" key="1">
    <source>
        <dbReference type="EMBL" id="SDL75726.1"/>
    </source>
</evidence>
<dbReference type="Proteomes" id="UP000198683">
    <property type="component" value="Unassembled WGS sequence"/>
</dbReference>
<gene>
    <name evidence="1" type="ORF">SAMN05421874_128113</name>
</gene>
<dbReference type="STRING" id="683260.SAMN05421874_128113"/>
<organism evidence="1 2">
    <name type="scientific">Nonomuraea maritima</name>
    <dbReference type="NCBI Taxonomy" id="683260"/>
    <lineage>
        <taxon>Bacteria</taxon>
        <taxon>Bacillati</taxon>
        <taxon>Actinomycetota</taxon>
        <taxon>Actinomycetes</taxon>
        <taxon>Streptosporangiales</taxon>
        <taxon>Streptosporangiaceae</taxon>
        <taxon>Nonomuraea</taxon>
    </lineage>
</organism>
<sequence length="218" mass="24948">MQPHPAPAAGAGPTRKETLMQQPAWLPTYARVPLDLVELDGDNIVHGTKEQLMELCREHNIHRRAITPFSTRLGRGYVIQGTGSRRTNTVCLMTEDVEWGHYRIRPPFSAYEPFTQLGDLEKFLSALIDDYPEGSPTRALADALIDVGRLWMATKYQGHSHIDTRELDQVLAVRLNPHIHAWLYPITNVDRDYHERLAEFDEETGRYAGSRYLHPSDY</sequence>